<dbReference type="GO" id="GO:0003755">
    <property type="term" value="F:peptidyl-prolyl cis-trans isomerase activity"/>
    <property type="evidence" value="ECO:0007669"/>
    <property type="project" value="UniProtKB-KW"/>
</dbReference>
<dbReference type="SUPFAM" id="SSF109998">
    <property type="entry name" value="Triger factor/SurA peptide-binding domain-like"/>
    <property type="match status" value="1"/>
</dbReference>
<name>A0AAE3M7G2_9BACT</name>
<evidence type="ECO:0000256" key="5">
    <source>
        <dbReference type="ARBA" id="ARBA00022989"/>
    </source>
</evidence>
<keyword evidence="11" id="KW-0413">Isomerase</keyword>
<evidence type="ECO:0000256" key="10">
    <source>
        <dbReference type="ARBA" id="ARBA00042775"/>
    </source>
</evidence>
<dbReference type="PANTHER" id="PTHR47529:SF1">
    <property type="entry name" value="PERIPLASMIC CHAPERONE PPID"/>
    <property type="match status" value="1"/>
</dbReference>
<evidence type="ECO:0000313" key="15">
    <source>
        <dbReference type="Proteomes" id="UP001209229"/>
    </source>
</evidence>
<keyword evidence="4 12" id="KW-0812">Transmembrane</keyword>
<evidence type="ECO:0000256" key="1">
    <source>
        <dbReference type="ARBA" id="ARBA00004382"/>
    </source>
</evidence>
<evidence type="ECO:0000256" key="6">
    <source>
        <dbReference type="ARBA" id="ARBA00023136"/>
    </source>
</evidence>
<dbReference type="PANTHER" id="PTHR47529">
    <property type="entry name" value="PEPTIDYL-PROLYL CIS-TRANS ISOMERASE D"/>
    <property type="match status" value="1"/>
</dbReference>
<dbReference type="EMBL" id="JAPDPJ010000052">
    <property type="protein sequence ID" value="MCW3788391.1"/>
    <property type="molecule type" value="Genomic_DNA"/>
</dbReference>
<dbReference type="AlphaFoldDB" id="A0AAE3M7G2"/>
<keyword evidence="3" id="KW-0997">Cell inner membrane</keyword>
<proteinExistence type="inferred from homology"/>
<feature type="domain" description="PpiC" evidence="13">
    <location>
        <begin position="344"/>
        <end position="439"/>
    </location>
</feature>
<sequence>MATLERIRNKGGILVAVVIGLALFAFILGDFLKRNGGGNQANSIEVGEINGTTITYAEYQNEISQAEDFRKLQTGSSSLDENTQYQIRNQVWEQMVQEILMGEKFENAGIEVSTEEVLEMATGKNAHPAIRQMFSDPQTGVFNQAAVINFLRNRKNDRNANLYWEYIKKAIVNEKLNTKYANLYRKGFYTTQNMIESEANANLRTVDFDFVAVNYSSIPDSTIEVSNSEIKAYYNDHLEDYKQDAERTIEYISFAVNPSEEDKQLAEKWITDTKEEFSNPATDAGQFVTMNSDLPYEDKNLNAEDLRIAIKDFVVNGKVGDVYGPYLEDETYKLSRIVSIKEMPDSVRARHILIQEQNPATANAIADSLINLINKGSDFAELARKNSKDTGSAINGGDLNWFKEGMMVKPFNDACFNAKKGDVLKVETQFGVHIINIQNVGKTVTKYNVATLARDIKYSSKTYQQIYSEANKFAANNNTAEKFIEAIKTENQTPRFATLKANDRNVRGLENSRRLVQWAFEGEVNDMSPTIYEFGNQFVIAVITDAKEEGYQPVNEVATRIKSLIAKDKKAEIIMKKFADNTKTSQSLSSLAQKMESTVQSATNINFAAYQVTGAGFEPALIGLATNAEVNKISIPVKGNRGVYVVKVTSETVAEKADLEAAERTLTQSNEYKVRSLNNAIREEAEITDSRAKYF</sequence>
<evidence type="ECO:0000256" key="7">
    <source>
        <dbReference type="ARBA" id="ARBA00023186"/>
    </source>
</evidence>
<dbReference type="GO" id="GO:0005886">
    <property type="term" value="C:plasma membrane"/>
    <property type="evidence" value="ECO:0007669"/>
    <property type="project" value="UniProtKB-SubCell"/>
</dbReference>
<keyword evidence="6 12" id="KW-0472">Membrane</keyword>
<dbReference type="PROSITE" id="PS50198">
    <property type="entry name" value="PPIC_PPIASE_2"/>
    <property type="match status" value="1"/>
</dbReference>
<evidence type="ECO:0000256" key="4">
    <source>
        <dbReference type="ARBA" id="ARBA00022692"/>
    </source>
</evidence>
<gene>
    <name evidence="14" type="ORF">OM075_18125</name>
</gene>
<dbReference type="InterPro" id="IPR046357">
    <property type="entry name" value="PPIase_dom_sf"/>
</dbReference>
<evidence type="ECO:0000256" key="9">
    <source>
        <dbReference type="ARBA" id="ARBA00040743"/>
    </source>
</evidence>
<reference evidence="14" key="1">
    <citation type="submission" date="2022-10" db="EMBL/GenBank/DDBJ databases">
        <authorList>
            <person name="Yu W.X."/>
        </authorList>
    </citation>
    <scope>NUCLEOTIDE SEQUENCE</scope>
    <source>
        <strain evidence="14">AAT</strain>
    </source>
</reference>
<comment type="caution">
    <text evidence="14">The sequence shown here is derived from an EMBL/GenBank/DDBJ whole genome shotgun (WGS) entry which is preliminary data.</text>
</comment>
<evidence type="ECO:0000256" key="12">
    <source>
        <dbReference type="SAM" id="Phobius"/>
    </source>
</evidence>
<evidence type="ECO:0000256" key="8">
    <source>
        <dbReference type="ARBA" id="ARBA00038408"/>
    </source>
</evidence>
<evidence type="ECO:0000256" key="11">
    <source>
        <dbReference type="PROSITE-ProRule" id="PRU00278"/>
    </source>
</evidence>
<dbReference type="InterPro" id="IPR027304">
    <property type="entry name" value="Trigger_fact/SurA_dom_sf"/>
</dbReference>
<protein>
    <recommendedName>
        <fullName evidence="9">Periplasmic chaperone PpiD</fullName>
    </recommendedName>
    <alternativeName>
        <fullName evidence="10">Periplasmic folding chaperone</fullName>
    </alternativeName>
</protein>
<dbReference type="InterPro" id="IPR052029">
    <property type="entry name" value="PpiD_chaperone"/>
</dbReference>
<dbReference type="Pfam" id="PF13616">
    <property type="entry name" value="Rotamase_3"/>
    <property type="match status" value="1"/>
</dbReference>
<keyword evidence="2" id="KW-1003">Cell membrane</keyword>
<dbReference type="Pfam" id="PF13623">
    <property type="entry name" value="SurA_N_2"/>
    <property type="match status" value="1"/>
</dbReference>
<dbReference type="InterPro" id="IPR000297">
    <property type="entry name" value="PPIase_PpiC"/>
</dbReference>
<evidence type="ECO:0000256" key="2">
    <source>
        <dbReference type="ARBA" id="ARBA00022475"/>
    </source>
</evidence>
<dbReference type="RefSeq" id="WP_301191951.1">
    <property type="nucleotide sequence ID" value="NZ_JAPDPJ010000052.1"/>
</dbReference>
<keyword evidence="7" id="KW-0143">Chaperone</keyword>
<keyword evidence="11" id="KW-0697">Rotamase</keyword>
<feature type="transmembrane region" description="Helical" evidence="12">
    <location>
        <begin position="12"/>
        <end position="32"/>
    </location>
</feature>
<comment type="similarity">
    <text evidence="8">Belongs to the PpiD chaperone family.</text>
</comment>
<comment type="subcellular location">
    <subcellularLocation>
        <location evidence="1">Cell inner membrane</location>
        <topology evidence="1">Single-pass type II membrane protein</topology>
        <orientation evidence="1">Periplasmic side</orientation>
    </subcellularLocation>
</comment>
<evidence type="ECO:0000256" key="3">
    <source>
        <dbReference type="ARBA" id="ARBA00022519"/>
    </source>
</evidence>
<evidence type="ECO:0000259" key="13">
    <source>
        <dbReference type="PROSITE" id="PS50198"/>
    </source>
</evidence>
<keyword evidence="15" id="KW-1185">Reference proteome</keyword>
<evidence type="ECO:0000313" key="14">
    <source>
        <dbReference type="EMBL" id="MCW3788391.1"/>
    </source>
</evidence>
<accession>A0AAE3M7G2</accession>
<dbReference type="Gene3D" id="1.10.4030.10">
    <property type="entry name" value="Porin chaperone SurA, peptide-binding domain"/>
    <property type="match status" value="1"/>
</dbReference>
<dbReference type="Gene3D" id="3.10.50.40">
    <property type="match status" value="1"/>
</dbReference>
<dbReference type="SUPFAM" id="SSF54534">
    <property type="entry name" value="FKBP-like"/>
    <property type="match status" value="1"/>
</dbReference>
<organism evidence="14 15">
    <name type="scientific">Plebeiibacterium sediminum</name>
    <dbReference type="NCBI Taxonomy" id="2992112"/>
    <lineage>
        <taxon>Bacteria</taxon>
        <taxon>Pseudomonadati</taxon>
        <taxon>Bacteroidota</taxon>
        <taxon>Bacteroidia</taxon>
        <taxon>Marinilabiliales</taxon>
        <taxon>Marinilabiliaceae</taxon>
        <taxon>Plebeiibacterium</taxon>
    </lineage>
</organism>
<dbReference type="Proteomes" id="UP001209229">
    <property type="component" value="Unassembled WGS sequence"/>
</dbReference>
<keyword evidence="5 12" id="KW-1133">Transmembrane helix</keyword>